<feature type="short sequence motif" description="Histidine triad motif" evidence="2 3">
    <location>
        <begin position="98"/>
        <end position="102"/>
    </location>
</feature>
<protein>
    <submittedName>
        <fullName evidence="5">Histidine triad (HIT) protein</fullName>
    </submittedName>
</protein>
<accession>F0SVE3</accession>
<dbReference type="OrthoDB" id="9784774at2"/>
<dbReference type="InterPro" id="IPR011146">
    <property type="entry name" value="HIT-like"/>
</dbReference>
<evidence type="ECO:0000259" key="4">
    <source>
        <dbReference type="PROSITE" id="PS51084"/>
    </source>
</evidence>
<name>F0SVE3_SYNGF</name>
<dbReference type="InterPro" id="IPR019808">
    <property type="entry name" value="Histidine_triad_CS"/>
</dbReference>
<dbReference type="HOGENOM" id="CLU_056776_8_1_9"/>
<dbReference type="InterPro" id="IPR036265">
    <property type="entry name" value="HIT-like_sf"/>
</dbReference>
<evidence type="ECO:0000256" key="3">
    <source>
        <dbReference type="PROSITE-ProRule" id="PRU00464"/>
    </source>
</evidence>
<proteinExistence type="predicted"/>
<feature type="active site" description="Tele-AMP-histidine intermediate" evidence="1">
    <location>
        <position position="100"/>
    </location>
</feature>
<evidence type="ECO:0000256" key="1">
    <source>
        <dbReference type="PIRSR" id="PIRSR601310-1"/>
    </source>
</evidence>
<dbReference type="InterPro" id="IPR001310">
    <property type="entry name" value="Histidine_triad_HIT"/>
</dbReference>
<sequence>MSDCIFCKIVNKEIPSAVVYEDNEILAFKDIYPVAPVHILIIPKKHLASTNELEEEDALLTGKMIMVARDIARKEGIEESGYRILTNCGPDSRQEVMHLHFHLIGGKKLGGNIG</sequence>
<dbReference type="PROSITE" id="PS00892">
    <property type="entry name" value="HIT_1"/>
    <property type="match status" value="1"/>
</dbReference>
<dbReference type="PRINTS" id="PR00332">
    <property type="entry name" value="HISTRIAD"/>
</dbReference>
<feature type="domain" description="HIT" evidence="4">
    <location>
        <begin position="5"/>
        <end position="114"/>
    </location>
</feature>
<organism evidence="5 6">
    <name type="scientific">Syntrophobotulus glycolicus (strain DSM 8271 / FlGlyR)</name>
    <dbReference type="NCBI Taxonomy" id="645991"/>
    <lineage>
        <taxon>Bacteria</taxon>
        <taxon>Bacillati</taxon>
        <taxon>Bacillota</taxon>
        <taxon>Clostridia</taxon>
        <taxon>Eubacteriales</taxon>
        <taxon>Desulfitobacteriaceae</taxon>
        <taxon>Syntrophobotulus</taxon>
    </lineage>
</organism>
<keyword evidence="6" id="KW-1185">Reference proteome</keyword>
<dbReference type="RefSeq" id="WP_013625581.1">
    <property type="nucleotide sequence ID" value="NC_015172.1"/>
</dbReference>
<gene>
    <name evidence="5" type="ordered locus">Sgly_2431</name>
</gene>
<dbReference type="STRING" id="645991.Sgly_2431"/>
<dbReference type="Gene3D" id="3.30.428.10">
    <property type="entry name" value="HIT-like"/>
    <property type="match status" value="1"/>
</dbReference>
<dbReference type="SUPFAM" id="SSF54197">
    <property type="entry name" value="HIT-like"/>
    <property type="match status" value="1"/>
</dbReference>
<reference evidence="5 6" key="1">
    <citation type="journal article" date="2011" name="Stand. Genomic Sci.">
        <title>Complete genome sequence of Syntrophobotulus glycolicus type strain (FlGlyR).</title>
        <authorList>
            <person name="Han C."/>
            <person name="Mwirichia R."/>
            <person name="Chertkov O."/>
            <person name="Held B."/>
            <person name="Lapidus A."/>
            <person name="Nolan M."/>
            <person name="Lucas S."/>
            <person name="Hammon N."/>
            <person name="Deshpande S."/>
            <person name="Cheng J.F."/>
            <person name="Tapia R."/>
            <person name="Goodwin L."/>
            <person name="Pitluck S."/>
            <person name="Huntemann M."/>
            <person name="Liolios K."/>
            <person name="Ivanova N."/>
            <person name="Pagani I."/>
            <person name="Mavromatis K."/>
            <person name="Ovchinikova G."/>
            <person name="Pati A."/>
            <person name="Chen A."/>
            <person name="Palaniappan K."/>
            <person name="Land M."/>
            <person name="Hauser L."/>
            <person name="Brambilla E.M."/>
            <person name="Rohde M."/>
            <person name="Spring S."/>
            <person name="Sikorski J."/>
            <person name="Goker M."/>
            <person name="Woyke T."/>
            <person name="Bristow J."/>
            <person name="Eisen J.A."/>
            <person name="Markowitz V."/>
            <person name="Hugenholtz P."/>
            <person name="Kyrpides N.C."/>
            <person name="Klenk H.P."/>
            <person name="Detter J.C."/>
        </authorList>
    </citation>
    <scope>NUCLEOTIDE SEQUENCE [LARGE SCALE GENOMIC DNA]</scope>
    <source>
        <strain evidence="6">DSM 8271 / FlGlyR</strain>
    </source>
</reference>
<dbReference type="AlphaFoldDB" id="F0SVE3"/>
<dbReference type="CDD" id="cd01276">
    <property type="entry name" value="PKCI_related"/>
    <property type="match status" value="1"/>
</dbReference>
<dbReference type="Proteomes" id="UP000007488">
    <property type="component" value="Chromosome"/>
</dbReference>
<evidence type="ECO:0000313" key="5">
    <source>
        <dbReference type="EMBL" id="ADY56716.1"/>
    </source>
</evidence>
<dbReference type="PROSITE" id="PS51084">
    <property type="entry name" value="HIT_2"/>
    <property type="match status" value="1"/>
</dbReference>
<dbReference type="PANTHER" id="PTHR23089">
    <property type="entry name" value="HISTIDINE TRIAD HIT PROTEIN"/>
    <property type="match status" value="1"/>
</dbReference>
<evidence type="ECO:0000313" key="6">
    <source>
        <dbReference type="Proteomes" id="UP000007488"/>
    </source>
</evidence>
<dbReference type="EMBL" id="CP002547">
    <property type="protein sequence ID" value="ADY56716.1"/>
    <property type="molecule type" value="Genomic_DNA"/>
</dbReference>
<reference evidence="6" key="2">
    <citation type="submission" date="2011-02" db="EMBL/GenBank/DDBJ databases">
        <title>The complete genome of Syntrophobotulus glycolicus DSM 8271.</title>
        <authorList>
            <person name="Lucas S."/>
            <person name="Copeland A."/>
            <person name="Lapidus A."/>
            <person name="Bruce D."/>
            <person name="Goodwin L."/>
            <person name="Pitluck S."/>
            <person name="Kyrpides N."/>
            <person name="Mavromatis K."/>
            <person name="Pagani I."/>
            <person name="Ivanova N."/>
            <person name="Mikhailova N."/>
            <person name="Chertkov O."/>
            <person name="Held B."/>
            <person name="Detter J.C."/>
            <person name="Tapia R."/>
            <person name="Han C."/>
            <person name="Land M."/>
            <person name="Hauser L."/>
            <person name="Markowitz V."/>
            <person name="Cheng J.-F."/>
            <person name="Hugenholtz P."/>
            <person name="Woyke T."/>
            <person name="Wu D."/>
            <person name="Spring S."/>
            <person name="Schroeder M."/>
            <person name="Brambilla E."/>
            <person name="Klenk H.-P."/>
            <person name="Eisen J.A."/>
        </authorList>
    </citation>
    <scope>NUCLEOTIDE SEQUENCE [LARGE SCALE GENOMIC DNA]</scope>
    <source>
        <strain evidence="6">DSM 8271 / FlGlyR</strain>
    </source>
</reference>
<dbReference type="Pfam" id="PF01230">
    <property type="entry name" value="HIT"/>
    <property type="match status" value="1"/>
</dbReference>
<dbReference type="KEGG" id="sgy:Sgly_2431"/>
<dbReference type="GO" id="GO:0003824">
    <property type="term" value="F:catalytic activity"/>
    <property type="evidence" value="ECO:0007669"/>
    <property type="project" value="InterPro"/>
</dbReference>
<dbReference type="eggNOG" id="COG0537">
    <property type="taxonomic scope" value="Bacteria"/>
</dbReference>
<evidence type="ECO:0000256" key="2">
    <source>
        <dbReference type="PIRSR" id="PIRSR601310-3"/>
    </source>
</evidence>